<dbReference type="RefSeq" id="WP_149108920.1">
    <property type="nucleotide sequence ID" value="NZ_CP042425.1"/>
</dbReference>
<accession>A0A5C1A7N0</accession>
<protein>
    <submittedName>
        <fullName evidence="1">Uncharacterized protein</fullName>
    </submittedName>
</protein>
<dbReference type="OrthoDB" id="277991at2"/>
<dbReference type="Proteomes" id="UP000324974">
    <property type="component" value="Chromosome"/>
</dbReference>
<sequence>MSDTSGDDIEYFAMSFADFCKRKKLRATSIEEITQKGLWSLPSGYPLDFQQILRPTDVVYYYDAEQSEWDKGFGSEGYVFVRDDKIIGSILLRMN</sequence>
<dbReference type="EMBL" id="CP042425">
    <property type="protein sequence ID" value="QEL13996.1"/>
    <property type="molecule type" value="Genomic_DNA"/>
</dbReference>
<name>A0A5C1A7N0_9BACT</name>
<organism evidence="1 2">
    <name type="scientific">Limnoglobus roseus</name>
    <dbReference type="NCBI Taxonomy" id="2598579"/>
    <lineage>
        <taxon>Bacteria</taxon>
        <taxon>Pseudomonadati</taxon>
        <taxon>Planctomycetota</taxon>
        <taxon>Planctomycetia</taxon>
        <taxon>Gemmatales</taxon>
        <taxon>Gemmataceae</taxon>
        <taxon>Limnoglobus</taxon>
    </lineage>
</organism>
<proteinExistence type="predicted"/>
<evidence type="ECO:0000313" key="1">
    <source>
        <dbReference type="EMBL" id="QEL13996.1"/>
    </source>
</evidence>
<keyword evidence="2" id="KW-1185">Reference proteome</keyword>
<evidence type="ECO:0000313" key="2">
    <source>
        <dbReference type="Proteomes" id="UP000324974"/>
    </source>
</evidence>
<dbReference type="KEGG" id="lrs:PX52LOC_00857"/>
<dbReference type="AlphaFoldDB" id="A0A5C1A7N0"/>
<gene>
    <name evidence="1" type="ORF">PX52LOC_00857</name>
</gene>
<reference evidence="2" key="1">
    <citation type="submission" date="2019-08" db="EMBL/GenBank/DDBJ databases">
        <title>Limnoglobus roseus gen. nov., sp. nov., a novel freshwater planctomycete with a giant genome from the family Gemmataceae.</title>
        <authorList>
            <person name="Kulichevskaya I.S."/>
            <person name="Naumoff D.G."/>
            <person name="Miroshnikov K."/>
            <person name="Ivanova A."/>
            <person name="Philippov D.A."/>
            <person name="Hakobyan A."/>
            <person name="Rijpstra I.C."/>
            <person name="Sinninghe Damste J.S."/>
            <person name="Liesack W."/>
            <person name="Dedysh S.N."/>
        </authorList>
    </citation>
    <scope>NUCLEOTIDE SEQUENCE [LARGE SCALE GENOMIC DNA]</scope>
    <source>
        <strain evidence="2">PX52</strain>
    </source>
</reference>